<dbReference type="RefSeq" id="WP_264330347.1">
    <property type="nucleotide sequence ID" value="NZ_JAOZFC020000004.1"/>
</dbReference>
<protein>
    <submittedName>
        <fullName evidence="1">Uncharacterized protein</fullName>
    </submittedName>
</protein>
<evidence type="ECO:0000313" key="2">
    <source>
        <dbReference type="Proteomes" id="UP001146336"/>
    </source>
</evidence>
<proteinExistence type="predicted"/>
<accession>A0ABT6D5L6</accession>
<reference evidence="1" key="1">
    <citation type="submission" date="2023-03" db="EMBL/GenBank/DDBJ databases">
        <title>Comparative genomics of Weissella fermenti BK2, and weissella type species.</title>
        <authorList>
            <person name="Lee J.K."/>
            <person name="Baek J.H."/>
            <person name="Kim J.M."/>
            <person name="Choi D.G."/>
            <person name="Jeon C.O."/>
        </authorList>
    </citation>
    <scope>NUCLEOTIDE SEQUENCE</scope>
    <source>
        <strain evidence="1">BK2</strain>
    </source>
</reference>
<evidence type="ECO:0000313" key="1">
    <source>
        <dbReference type="EMBL" id="MDF9300815.1"/>
    </source>
</evidence>
<organism evidence="1 2">
    <name type="scientific">Weissella fermenti</name>
    <dbReference type="NCBI Taxonomy" id="2987699"/>
    <lineage>
        <taxon>Bacteria</taxon>
        <taxon>Bacillati</taxon>
        <taxon>Bacillota</taxon>
        <taxon>Bacilli</taxon>
        <taxon>Lactobacillales</taxon>
        <taxon>Lactobacillaceae</taxon>
        <taxon>Weissella</taxon>
    </lineage>
</organism>
<dbReference type="EMBL" id="JAOZFC020000004">
    <property type="protein sequence ID" value="MDF9300815.1"/>
    <property type="molecule type" value="Genomic_DNA"/>
</dbReference>
<name>A0ABT6D5L6_9LACO</name>
<sequence>MMFGTHNAPLAIKPSFGALFNTVNYWRHFLSKGDAIFVACL</sequence>
<gene>
    <name evidence="1" type="ORF">OIT47_011135</name>
</gene>
<dbReference type="Proteomes" id="UP001146336">
    <property type="component" value="Unassembled WGS sequence"/>
</dbReference>
<comment type="caution">
    <text evidence="1">The sequence shown here is derived from an EMBL/GenBank/DDBJ whole genome shotgun (WGS) entry which is preliminary data.</text>
</comment>
<keyword evidence="2" id="KW-1185">Reference proteome</keyword>